<name>A0A4Q7WXV3_9ACTN</name>
<keyword evidence="5 7" id="KW-1133">Transmembrane helix</keyword>
<feature type="transmembrane region" description="Helical" evidence="7">
    <location>
        <begin position="105"/>
        <end position="127"/>
    </location>
</feature>
<comment type="caution">
    <text evidence="9">The sequence shown here is derived from an EMBL/GenBank/DDBJ whole genome shotgun (WGS) entry which is preliminary data.</text>
</comment>
<feature type="transmembrane region" description="Helical" evidence="7">
    <location>
        <begin position="139"/>
        <end position="158"/>
    </location>
</feature>
<evidence type="ECO:0000256" key="2">
    <source>
        <dbReference type="ARBA" id="ARBA00022448"/>
    </source>
</evidence>
<evidence type="ECO:0000256" key="1">
    <source>
        <dbReference type="ARBA" id="ARBA00004651"/>
    </source>
</evidence>
<dbReference type="PROSITE" id="PS50928">
    <property type="entry name" value="ABC_TM1"/>
    <property type="match status" value="1"/>
</dbReference>
<feature type="transmembrane region" description="Helical" evidence="7">
    <location>
        <begin position="72"/>
        <end position="93"/>
    </location>
</feature>
<dbReference type="GO" id="GO:0055085">
    <property type="term" value="P:transmembrane transport"/>
    <property type="evidence" value="ECO:0007669"/>
    <property type="project" value="InterPro"/>
</dbReference>
<organism evidence="9 10">
    <name type="scientific">Kribbella rubisoli</name>
    <dbReference type="NCBI Taxonomy" id="3075929"/>
    <lineage>
        <taxon>Bacteria</taxon>
        <taxon>Bacillati</taxon>
        <taxon>Actinomycetota</taxon>
        <taxon>Actinomycetes</taxon>
        <taxon>Propionibacteriales</taxon>
        <taxon>Kribbellaceae</taxon>
        <taxon>Kribbella</taxon>
    </lineage>
</organism>
<evidence type="ECO:0000256" key="4">
    <source>
        <dbReference type="ARBA" id="ARBA00022692"/>
    </source>
</evidence>
<comment type="similarity">
    <text evidence="7">Belongs to the binding-protein-dependent transport system permease family.</text>
</comment>
<feature type="transmembrane region" description="Helical" evidence="7">
    <location>
        <begin position="179"/>
        <end position="204"/>
    </location>
</feature>
<evidence type="ECO:0000313" key="9">
    <source>
        <dbReference type="EMBL" id="RZU14189.1"/>
    </source>
</evidence>
<dbReference type="Proteomes" id="UP000292027">
    <property type="component" value="Unassembled WGS sequence"/>
</dbReference>
<keyword evidence="3" id="KW-1003">Cell membrane</keyword>
<comment type="subcellular location">
    <subcellularLocation>
        <location evidence="1 7">Cell membrane</location>
        <topology evidence="1 7">Multi-pass membrane protein</topology>
    </subcellularLocation>
</comment>
<dbReference type="InterPro" id="IPR035906">
    <property type="entry name" value="MetI-like_sf"/>
</dbReference>
<evidence type="ECO:0000256" key="7">
    <source>
        <dbReference type="RuleBase" id="RU363032"/>
    </source>
</evidence>
<keyword evidence="10" id="KW-1185">Reference proteome</keyword>
<dbReference type="OrthoDB" id="148827at2"/>
<keyword evidence="6 7" id="KW-0472">Membrane</keyword>
<dbReference type="GO" id="GO:0005886">
    <property type="term" value="C:plasma membrane"/>
    <property type="evidence" value="ECO:0007669"/>
    <property type="project" value="UniProtKB-SubCell"/>
</dbReference>
<accession>A0A4Q7WXV3</accession>
<evidence type="ECO:0000256" key="6">
    <source>
        <dbReference type="ARBA" id="ARBA00023136"/>
    </source>
</evidence>
<proteinExistence type="inferred from homology"/>
<dbReference type="InterPro" id="IPR000515">
    <property type="entry name" value="MetI-like"/>
</dbReference>
<gene>
    <name evidence="9" type="ORF">EV645_5053</name>
</gene>
<dbReference type="PANTHER" id="PTHR43744:SF12">
    <property type="entry name" value="ABC TRANSPORTER PERMEASE PROTEIN MG189-RELATED"/>
    <property type="match status" value="1"/>
</dbReference>
<feature type="transmembrane region" description="Helical" evidence="7">
    <location>
        <begin position="240"/>
        <end position="259"/>
    </location>
</feature>
<reference evidence="9 10" key="1">
    <citation type="journal article" date="2015" name="Stand. Genomic Sci.">
        <title>Genomic Encyclopedia of Bacterial and Archaeal Type Strains, Phase III: the genomes of soil and plant-associated and newly described type strains.</title>
        <authorList>
            <person name="Whitman W.B."/>
            <person name="Woyke T."/>
            <person name="Klenk H.P."/>
            <person name="Zhou Y."/>
            <person name="Lilburn T.G."/>
            <person name="Beck B.J."/>
            <person name="De Vos P."/>
            <person name="Vandamme P."/>
            <person name="Eisen J.A."/>
            <person name="Garrity G."/>
            <person name="Hugenholtz P."/>
            <person name="Kyrpides N.C."/>
        </authorList>
    </citation>
    <scope>NUCLEOTIDE SEQUENCE [LARGE SCALE GENOMIC DNA]</scope>
    <source>
        <strain evidence="9 10">VKM Ac-2540</strain>
    </source>
</reference>
<evidence type="ECO:0000313" key="10">
    <source>
        <dbReference type="Proteomes" id="UP000292027"/>
    </source>
</evidence>
<evidence type="ECO:0000256" key="5">
    <source>
        <dbReference type="ARBA" id="ARBA00022989"/>
    </source>
</evidence>
<dbReference type="SUPFAM" id="SSF161098">
    <property type="entry name" value="MetI-like"/>
    <property type="match status" value="1"/>
</dbReference>
<dbReference type="EMBL" id="SHKR01000013">
    <property type="protein sequence ID" value="RZU14189.1"/>
    <property type="molecule type" value="Genomic_DNA"/>
</dbReference>
<dbReference type="CDD" id="cd06261">
    <property type="entry name" value="TM_PBP2"/>
    <property type="match status" value="1"/>
</dbReference>
<keyword evidence="4 7" id="KW-0812">Transmembrane</keyword>
<dbReference type="PANTHER" id="PTHR43744">
    <property type="entry name" value="ABC TRANSPORTER PERMEASE PROTEIN MG189-RELATED-RELATED"/>
    <property type="match status" value="1"/>
</dbReference>
<feature type="transmembrane region" description="Helical" evidence="7">
    <location>
        <begin position="7"/>
        <end position="28"/>
    </location>
</feature>
<keyword evidence="2 7" id="KW-0813">Transport</keyword>
<dbReference type="RefSeq" id="WP_130446358.1">
    <property type="nucleotide sequence ID" value="NZ_SHKR01000013.1"/>
</dbReference>
<evidence type="ECO:0000259" key="8">
    <source>
        <dbReference type="PROSITE" id="PS50928"/>
    </source>
</evidence>
<dbReference type="Gene3D" id="1.10.3720.10">
    <property type="entry name" value="MetI-like"/>
    <property type="match status" value="1"/>
</dbReference>
<evidence type="ECO:0000256" key="3">
    <source>
        <dbReference type="ARBA" id="ARBA00022475"/>
    </source>
</evidence>
<protein>
    <submittedName>
        <fullName evidence="9">Carbohydrate ABC transporter membrane protein 2 (CUT1 family)</fullName>
    </submittedName>
</protein>
<dbReference type="Pfam" id="PF00528">
    <property type="entry name" value="BPD_transp_1"/>
    <property type="match status" value="1"/>
</dbReference>
<sequence>MTRTYRWALSIVLLAVVLVMLSPILWLVSTSLKSPAEMASFPPSWWPSAPRFANYTDAISQVNFIGATQNSLTIAFISTSLTTLSSAWVGFGFARLTAPGKKQLFVVLLATMMLPGIVTLVPTYLIFAKLHMVNTYWPWVAWGLGGSAFLIFLFRQFFAGIPREMEEAAIIDGCGYVGIFWRIFLPQSWPVIAASVILSFTHAWGDFVGPAMFLSQDSTTLAVAMATGYVNDKGLPMNNLVAAGAVMYVLPVLVLFLFMQRRFVSGFSTSGIK</sequence>
<dbReference type="AlphaFoldDB" id="A0A4Q7WXV3"/>
<feature type="domain" description="ABC transmembrane type-1" evidence="8">
    <location>
        <begin position="68"/>
        <end position="259"/>
    </location>
</feature>